<evidence type="ECO:0000313" key="8">
    <source>
        <dbReference type="EMBL" id="CAF3024720.1"/>
    </source>
</evidence>
<feature type="binding site" evidence="6">
    <location>
        <position position="57"/>
    </location>
    <ligand>
        <name>substrate</name>
    </ligand>
</feature>
<feature type="binding site" evidence="6">
    <location>
        <position position="52"/>
    </location>
    <ligand>
        <name>substrate</name>
    </ligand>
</feature>
<name>A0A820FEL6_9BILA</name>
<evidence type="ECO:0000256" key="1">
    <source>
        <dbReference type="ARBA" id="ARBA00010638"/>
    </source>
</evidence>
<evidence type="ECO:0000313" key="11">
    <source>
        <dbReference type="EMBL" id="CAF3502608.1"/>
    </source>
</evidence>
<keyword evidence="7" id="KW-0479">Metal-binding</keyword>
<dbReference type="GO" id="GO:0009396">
    <property type="term" value="P:folic acid-containing compound biosynthetic process"/>
    <property type="evidence" value="ECO:0007669"/>
    <property type="project" value="TreeGrafter"/>
</dbReference>
<dbReference type="EMBL" id="CAJNYU010002055">
    <property type="protein sequence ID" value="CAF3502608.1"/>
    <property type="molecule type" value="Genomic_DNA"/>
</dbReference>
<evidence type="ECO:0000313" key="13">
    <source>
        <dbReference type="EMBL" id="CAF4119647.1"/>
    </source>
</evidence>
<dbReference type="EMBL" id="CAJOBR010000818">
    <property type="protein sequence ID" value="CAF4550026.1"/>
    <property type="molecule type" value="Genomic_DNA"/>
</dbReference>
<evidence type="ECO:0000313" key="17">
    <source>
        <dbReference type="EMBL" id="CAF4665787.1"/>
    </source>
</evidence>
<keyword evidence="7" id="KW-0460">Magnesium</keyword>
<evidence type="ECO:0000256" key="3">
    <source>
        <dbReference type="ARBA" id="ARBA00022840"/>
    </source>
</evidence>
<evidence type="ECO:0000256" key="5">
    <source>
        <dbReference type="ARBA" id="ARBA00038966"/>
    </source>
</evidence>
<dbReference type="Proteomes" id="UP000663862">
    <property type="component" value="Unassembled WGS sequence"/>
</dbReference>
<evidence type="ECO:0000313" key="9">
    <source>
        <dbReference type="EMBL" id="CAF3434634.1"/>
    </source>
</evidence>
<dbReference type="PANTHER" id="PTHR23407:SF1">
    <property type="entry name" value="5-FORMYLTETRAHYDROFOLATE CYCLO-LIGASE"/>
    <property type="match status" value="1"/>
</dbReference>
<gene>
    <name evidence="11" type="ORF">FME351_LOCUS16881</name>
    <name evidence="9" type="ORF">GRG538_LOCUS12962</name>
    <name evidence="14" type="ORF">HFQ381_LOCUS11021</name>
    <name evidence="10" type="ORF">KIK155_LOCUS11560</name>
    <name evidence="12" type="ORF">LUA448_LOCUS32316</name>
    <name evidence="16" type="ORF">QYT958_LOCUS8236</name>
    <name evidence="8" type="ORF">TIS948_LOCUS2638</name>
    <name evidence="17" type="ORF">TOA249_LOCUS14965</name>
    <name evidence="15" type="ORF">TSG867_LOCUS14953</name>
    <name evidence="13" type="ORF">UJA718_LOCUS1478</name>
</gene>
<evidence type="ECO:0000313" key="19">
    <source>
        <dbReference type="Proteomes" id="UP000663873"/>
    </source>
</evidence>
<dbReference type="EMBL" id="CAJOBQ010000853">
    <property type="protein sequence ID" value="CAF4426085.1"/>
    <property type="molecule type" value="Genomic_DNA"/>
</dbReference>
<dbReference type="PIRSF" id="PIRSF006806">
    <property type="entry name" value="FTHF_cligase"/>
    <property type="match status" value="1"/>
</dbReference>
<dbReference type="EMBL" id="CAJOBP010000089">
    <property type="protein sequence ID" value="CAF4119647.1"/>
    <property type="molecule type" value="Genomic_DNA"/>
</dbReference>
<feature type="binding site" evidence="6">
    <location>
        <begin position="138"/>
        <end position="146"/>
    </location>
    <ligand>
        <name>ATP</name>
        <dbReference type="ChEBI" id="CHEBI:30616"/>
    </ligand>
</feature>
<reference evidence="14" key="1">
    <citation type="submission" date="2021-02" db="EMBL/GenBank/DDBJ databases">
        <authorList>
            <person name="Nowell W R."/>
        </authorList>
    </citation>
    <scope>NUCLEOTIDE SEQUENCE</scope>
</reference>
<evidence type="ECO:0000256" key="4">
    <source>
        <dbReference type="ARBA" id="ARBA00036539"/>
    </source>
</evidence>
<dbReference type="EMBL" id="CAJOBO010000623">
    <property type="protein sequence ID" value="CAF4260471.1"/>
    <property type="molecule type" value="Genomic_DNA"/>
</dbReference>
<dbReference type="NCBIfam" id="TIGR02727">
    <property type="entry name" value="MTHFS_bact"/>
    <property type="match status" value="1"/>
</dbReference>
<dbReference type="Proteomes" id="UP000663851">
    <property type="component" value="Unassembled WGS sequence"/>
</dbReference>
<dbReference type="EMBL" id="CAJNYD010004815">
    <property type="protein sequence ID" value="CAF3638532.1"/>
    <property type="molecule type" value="Genomic_DNA"/>
</dbReference>
<evidence type="ECO:0000256" key="6">
    <source>
        <dbReference type="PIRSR" id="PIRSR006806-1"/>
    </source>
</evidence>
<dbReference type="Gene3D" id="3.40.50.10420">
    <property type="entry name" value="NagB/RpiA/CoA transferase-like"/>
    <property type="match status" value="1"/>
</dbReference>
<protein>
    <recommendedName>
        <fullName evidence="5 7">5-formyltetrahydrofolate cyclo-ligase</fullName>
        <ecNumber evidence="5 7">6.3.3.2</ecNumber>
    </recommendedName>
</protein>
<comment type="catalytic activity">
    <reaction evidence="4 7">
        <text>(6S)-5-formyl-5,6,7,8-tetrahydrofolate + ATP = (6R)-5,10-methenyltetrahydrofolate + ADP + phosphate</text>
        <dbReference type="Rhea" id="RHEA:10488"/>
        <dbReference type="ChEBI" id="CHEBI:30616"/>
        <dbReference type="ChEBI" id="CHEBI:43474"/>
        <dbReference type="ChEBI" id="CHEBI:57455"/>
        <dbReference type="ChEBI" id="CHEBI:57457"/>
        <dbReference type="ChEBI" id="CHEBI:456216"/>
        <dbReference type="EC" id="6.3.3.2"/>
    </reaction>
</comment>
<dbReference type="Proteomes" id="UP000663865">
    <property type="component" value="Unassembled WGS sequence"/>
</dbReference>
<dbReference type="EMBL" id="CAJNYV010001841">
    <property type="protein sequence ID" value="CAF3440026.1"/>
    <property type="molecule type" value="Genomic_DNA"/>
</dbReference>
<dbReference type="EMBL" id="CAJNYT010001873">
    <property type="protein sequence ID" value="CAF3434634.1"/>
    <property type="molecule type" value="Genomic_DNA"/>
</dbReference>
<dbReference type="Proteomes" id="UP000663848">
    <property type="component" value="Unassembled WGS sequence"/>
</dbReference>
<dbReference type="EMBL" id="CAJOBS010000952">
    <property type="protein sequence ID" value="CAF4665787.1"/>
    <property type="molecule type" value="Genomic_DNA"/>
</dbReference>
<dbReference type="GO" id="GO:0005524">
    <property type="term" value="F:ATP binding"/>
    <property type="evidence" value="ECO:0007669"/>
    <property type="project" value="UniProtKB-KW"/>
</dbReference>
<evidence type="ECO:0000313" key="15">
    <source>
        <dbReference type="EMBL" id="CAF4426085.1"/>
    </source>
</evidence>
<proteinExistence type="inferred from homology"/>
<evidence type="ECO:0000313" key="14">
    <source>
        <dbReference type="EMBL" id="CAF4260471.1"/>
    </source>
</evidence>
<dbReference type="GO" id="GO:0035999">
    <property type="term" value="P:tetrahydrofolate interconversion"/>
    <property type="evidence" value="ECO:0007669"/>
    <property type="project" value="TreeGrafter"/>
</dbReference>
<dbReference type="GO" id="GO:0046872">
    <property type="term" value="F:metal ion binding"/>
    <property type="evidence" value="ECO:0007669"/>
    <property type="project" value="UniProtKB-KW"/>
</dbReference>
<dbReference type="PANTHER" id="PTHR23407">
    <property type="entry name" value="ATPASE INHIBITOR/5-FORMYLTETRAHYDROFOLATE CYCLO-LIGASE"/>
    <property type="match status" value="1"/>
</dbReference>
<evidence type="ECO:0000313" key="12">
    <source>
        <dbReference type="EMBL" id="CAF3638532.1"/>
    </source>
</evidence>
<dbReference type="Proteomes" id="UP000663825">
    <property type="component" value="Unassembled WGS sequence"/>
</dbReference>
<dbReference type="Proteomes" id="UP000663872">
    <property type="component" value="Unassembled WGS sequence"/>
</dbReference>
<evidence type="ECO:0000313" key="10">
    <source>
        <dbReference type="EMBL" id="CAF3440026.1"/>
    </source>
</evidence>
<dbReference type="FunFam" id="3.40.50.10420:FF:000007">
    <property type="entry name" value="5-formyltetrahydrofolate cyclo-ligase"/>
    <property type="match status" value="1"/>
</dbReference>
<dbReference type="EC" id="6.3.3.2" evidence="5 7"/>
<evidence type="ECO:0000313" key="16">
    <source>
        <dbReference type="EMBL" id="CAF4550026.1"/>
    </source>
</evidence>
<keyword evidence="19" id="KW-1185">Reference proteome</keyword>
<evidence type="ECO:0000256" key="2">
    <source>
        <dbReference type="ARBA" id="ARBA00022741"/>
    </source>
</evidence>
<dbReference type="OrthoDB" id="2015992at2759"/>
<keyword evidence="2 6" id="KW-0547">Nucleotide-binding</keyword>
<accession>A0A820FEL6</accession>
<organism evidence="14 18">
    <name type="scientific">Rotaria socialis</name>
    <dbReference type="NCBI Taxonomy" id="392032"/>
    <lineage>
        <taxon>Eukaryota</taxon>
        <taxon>Metazoa</taxon>
        <taxon>Spiralia</taxon>
        <taxon>Gnathifera</taxon>
        <taxon>Rotifera</taxon>
        <taxon>Eurotatoria</taxon>
        <taxon>Bdelloidea</taxon>
        <taxon>Philodinida</taxon>
        <taxon>Philodinidae</taxon>
        <taxon>Rotaria</taxon>
    </lineage>
</organism>
<dbReference type="Pfam" id="PF01812">
    <property type="entry name" value="5-FTHF_cyc-lig"/>
    <property type="match status" value="1"/>
</dbReference>
<feature type="binding site" evidence="6">
    <location>
        <begin position="6"/>
        <end position="10"/>
    </location>
    <ligand>
        <name>ATP</name>
        <dbReference type="ChEBI" id="CHEBI:30616"/>
    </ligand>
</feature>
<comment type="cofactor">
    <cofactor evidence="7">
        <name>Mg(2+)</name>
        <dbReference type="ChEBI" id="CHEBI:18420"/>
    </cofactor>
</comment>
<evidence type="ECO:0000256" key="7">
    <source>
        <dbReference type="RuleBase" id="RU361279"/>
    </source>
</evidence>
<dbReference type="AlphaFoldDB" id="A0A820FEL6"/>
<keyword evidence="3 6" id="KW-0067">ATP-binding</keyword>
<dbReference type="Proteomes" id="UP000663869">
    <property type="component" value="Unassembled WGS sequence"/>
</dbReference>
<dbReference type="EMBL" id="CAJNXB010000120">
    <property type="protein sequence ID" value="CAF3024720.1"/>
    <property type="molecule type" value="Genomic_DNA"/>
</dbReference>
<sequence>MAIAAKQILRQKIRHILKTMSNEDRIYQSNIVTNYLLHHPKYQSSRSISIYVNMNTEISTRNIIQHAFQSQKRVFIPRYCSKSMNMVRVYSLDDLDSLPMTKWNIRQPTLDDHTREIATNNIDLIIVPGLGFTLDGSRLGHGKGYYDRYLNSLDGNFYTIGLAFREQILEKNSIPMNSDDIHLNEVLVSKDE</sequence>
<dbReference type="InterPro" id="IPR037171">
    <property type="entry name" value="NagB/RpiA_transferase-like"/>
</dbReference>
<dbReference type="InterPro" id="IPR002698">
    <property type="entry name" value="FTHF_cligase"/>
</dbReference>
<dbReference type="Proteomes" id="UP000663838">
    <property type="component" value="Unassembled WGS sequence"/>
</dbReference>
<dbReference type="Proteomes" id="UP000663873">
    <property type="component" value="Unassembled WGS sequence"/>
</dbReference>
<dbReference type="Proteomes" id="UP000663833">
    <property type="component" value="Unassembled WGS sequence"/>
</dbReference>
<dbReference type="InterPro" id="IPR024185">
    <property type="entry name" value="FTHF_cligase-like_sf"/>
</dbReference>
<dbReference type="SUPFAM" id="SSF100950">
    <property type="entry name" value="NagB/RpiA/CoA transferase-like"/>
    <property type="match status" value="1"/>
</dbReference>
<dbReference type="GO" id="GO:0030272">
    <property type="term" value="F:5-formyltetrahydrofolate cyclo-ligase activity"/>
    <property type="evidence" value="ECO:0007669"/>
    <property type="project" value="UniProtKB-EC"/>
</dbReference>
<dbReference type="GO" id="GO:0005739">
    <property type="term" value="C:mitochondrion"/>
    <property type="evidence" value="ECO:0007669"/>
    <property type="project" value="TreeGrafter"/>
</dbReference>
<comment type="similarity">
    <text evidence="1 7">Belongs to the 5-formyltetrahydrofolate cyclo-ligase family.</text>
</comment>
<comment type="caution">
    <text evidence="14">The sequence shown here is derived from an EMBL/GenBank/DDBJ whole genome shotgun (WGS) entry which is preliminary data.</text>
</comment>
<evidence type="ECO:0000313" key="18">
    <source>
        <dbReference type="Proteomes" id="UP000663851"/>
    </source>
</evidence>